<dbReference type="EMBL" id="JAJSOF020000027">
    <property type="protein sequence ID" value="KAJ4433011.1"/>
    <property type="molecule type" value="Genomic_DNA"/>
</dbReference>
<dbReference type="InterPro" id="IPR013083">
    <property type="entry name" value="Znf_RING/FYVE/PHD"/>
</dbReference>
<sequence>MHTMHTCEEWMSKYGKLGLKITDKDICGLVGTAFTKICRMELAKSGFNVQEYIPSTGKFLRTGFPTSVKHKKSGRGRRYAYQLGSENEVNKKDENDTEETECIICGKSFEEDWVQCCKCCGWAHVGCADSDQIVYFVCENCNK</sequence>
<organism evidence="1 2">
    <name type="scientific">Periplaneta americana</name>
    <name type="common">American cockroach</name>
    <name type="synonym">Blatta americana</name>
    <dbReference type="NCBI Taxonomy" id="6978"/>
    <lineage>
        <taxon>Eukaryota</taxon>
        <taxon>Metazoa</taxon>
        <taxon>Ecdysozoa</taxon>
        <taxon>Arthropoda</taxon>
        <taxon>Hexapoda</taxon>
        <taxon>Insecta</taxon>
        <taxon>Pterygota</taxon>
        <taxon>Neoptera</taxon>
        <taxon>Polyneoptera</taxon>
        <taxon>Dictyoptera</taxon>
        <taxon>Blattodea</taxon>
        <taxon>Blattoidea</taxon>
        <taxon>Blattidae</taxon>
        <taxon>Blattinae</taxon>
        <taxon>Periplaneta</taxon>
    </lineage>
</organism>
<evidence type="ECO:0000313" key="2">
    <source>
        <dbReference type="Proteomes" id="UP001148838"/>
    </source>
</evidence>
<protein>
    <submittedName>
        <fullName evidence="1">Uncharacterized protein</fullName>
    </submittedName>
</protein>
<dbReference type="InterPro" id="IPR011011">
    <property type="entry name" value="Znf_FYVE_PHD"/>
</dbReference>
<accession>A0ABQ8SH30</accession>
<keyword evidence="2" id="KW-1185">Reference proteome</keyword>
<dbReference type="SUPFAM" id="SSF57903">
    <property type="entry name" value="FYVE/PHD zinc finger"/>
    <property type="match status" value="1"/>
</dbReference>
<reference evidence="1 2" key="1">
    <citation type="journal article" date="2022" name="Allergy">
        <title>Genome assembly and annotation of Periplaneta americana reveal a comprehensive cockroach allergen profile.</title>
        <authorList>
            <person name="Wang L."/>
            <person name="Xiong Q."/>
            <person name="Saelim N."/>
            <person name="Wang L."/>
            <person name="Nong W."/>
            <person name="Wan A.T."/>
            <person name="Shi M."/>
            <person name="Liu X."/>
            <person name="Cao Q."/>
            <person name="Hui J.H.L."/>
            <person name="Sookrung N."/>
            <person name="Leung T.F."/>
            <person name="Tungtrongchitr A."/>
            <person name="Tsui S.K.W."/>
        </authorList>
    </citation>
    <scope>NUCLEOTIDE SEQUENCE [LARGE SCALE GENOMIC DNA]</scope>
    <source>
        <strain evidence="1">PWHHKU_190912</strain>
    </source>
</reference>
<dbReference type="Gene3D" id="3.30.40.10">
    <property type="entry name" value="Zinc/RING finger domain, C3HC4 (zinc finger)"/>
    <property type="match status" value="1"/>
</dbReference>
<gene>
    <name evidence="1" type="ORF">ANN_15268</name>
</gene>
<name>A0ABQ8SH30_PERAM</name>
<evidence type="ECO:0000313" key="1">
    <source>
        <dbReference type="EMBL" id="KAJ4433011.1"/>
    </source>
</evidence>
<proteinExistence type="predicted"/>
<comment type="caution">
    <text evidence="1">The sequence shown here is derived from an EMBL/GenBank/DDBJ whole genome shotgun (WGS) entry which is preliminary data.</text>
</comment>
<dbReference type="Proteomes" id="UP001148838">
    <property type="component" value="Unassembled WGS sequence"/>
</dbReference>